<gene>
    <name evidence="2" type="ORF">OQ287_03315</name>
</gene>
<proteinExistence type="predicted"/>
<dbReference type="Gene3D" id="3.40.630.30">
    <property type="match status" value="1"/>
</dbReference>
<keyword evidence="2" id="KW-0808">Transferase</keyword>
<keyword evidence="2" id="KW-0012">Acyltransferase</keyword>
<dbReference type="EMBL" id="JAPIVE010000001">
    <property type="protein sequence ID" value="MCX2523259.1"/>
    <property type="molecule type" value="Genomic_DNA"/>
</dbReference>
<keyword evidence="3" id="KW-1185">Reference proteome</keyword>
<accession>A0AA41ZFK8</accession>
<feature type="domain" description="N-acetyltransferase" evidence="1">
    <location>
        <begin position="7"/>
        <end position="151"/>
    </location>
</feature>
<dbReference type="AlphaFoldDB" id="A0AA41ZFK8"/>
<evidence type="ECO:0000313" key="3">
    <source>
        <dbReference type="Proteomes" id="UP001165678"/>
    </source>
</evidence>
<dbReference type="EC" id="2.3.1.-" evidence="2"/>
<dbReference type="Proteomes" id="UP001165678">
    <property type="component" value="Unassembled WGS sequence"/>
</dbReference>
<dbReference type="Pfam" id="PF13508">
    <property type="entry name" value="Acetyltransf_7"/>
    <property type="match status" value="1"/>
</dbReference>
<reference evidence="2" key="1">
    <citation type="submission" date="2022-11" db="EMBL/GenBank/DDBJ databases">
        <title>Larsenimonas rhizosphaerae sp. nov., isolated from a tidal mudflat.</title>
        <authorList>
            <person name="Lee S.D."/>
            <person name="Kim I.S."/>
        </authorList>
    </citation>
    <scope>NUCLEOTIDE SEQUENCE</scope>
    <source>
        <strain evidence="2">GH2-1</strain>
    </source>
</reference>
<organism evidence="2 3">
    <name type="scientific">Larsenimonas rhizosphaerae</name>
    <dbReference type="NCBI Taxonomy" id="2944682"/>
    <lineage>
        <taxon>Bacteria</taxon>
        <taxon>Pseudomonadati</taxon>
        <taxon>Pseudomonadota</taxon>
        <taxon>Gammaproteobacteria</taxon>
        <taxon>Oceanospirillales</taxon>
        <taxon>Halomonadaceae</taxon>
        <taxon>Larsenimonas</taxon>
    </lineage>
</organism>
<evidence type="ECO:0000313" key="2">
    <source>
        <dbReference type="EMBL" id="MCX2523259.1"/>
    </source>
</evidence>
<name>A0AA41ZFK8_9GAMM</name>
<sequence>MNASWPAYWREAVSPEDAEFACSLVNHTMTPYWRQRRMAFSRRKFMQLWPEMQACIIEFHGRQDGFIGWDLQGEISHLRELHLVDGLRGTGLGTRILRDWMALQWNSGAKEARLKVFEDNPARRLYYRMGFRVSHYFEDDTGLLGMRCVLAEHPGHTWSLNT</sequence>
<dbReference type="InterPro" id="IPR016181">
    <property type="entry name" value="Acyl_CoA_acyltransferase"/>
</dbReference>
<evidence type="ECO:0000259" key="1">
    <source>
        <dbReference type="PROSITE" id="PS51186"/>
    </source>
</evidence>
<comment type="caution">
    <text evidence="2">The sequence shown here is derived from an EMBL/GenBank/DDBJ whole genome shotgun (WGS) entry which is preliminary data.</text>
</comment>
<protein>
    <submittedName>
        <fullName evidence="2">GNAT family N-acetyltransferase</fullName>
        <ecNumber evidence="2">2.3.1.-</ecNumber>
    </submittedName>
</protein>
<dbReference type="RefSeq" id="WP_250936589.1">
    <property type="nucleotide sequence ID" value="NZ_JAMLJK010000001.1"/>
</dbReference>
<dbReference type="SUPFAM" id="SSF55729">
    <property type="entry name" value="Acyl-CoA N-acyltransferases (Nat)"/>
    <property type="match status" value="1"/>
</dbReference>
<dbReference type="GO" id="GO:0016747">
    <property type="term" value="F:acyltransferase activity, transferring groups other than amino-acyl groups"/>
    <property type="evidence" value="ECO:0007669"/>
    <property type="project" value="InterPro"/>
</dbReference>
<dbReference type="PROSITE" id="PS51186">
    <property type="entry name" value="GNAT"/>
    <property type="match status" value="1"/>
</dbReference>
<dbReference type="InterPro" id="IPR000182">
    <property type="entry name" value="GNAT_dom"/>
</dbReference>